<keyword evidence="4" id="KW-1185">Reference proteome</keyword>
<protein>
    <submittedName>
        <fullName evidence="3">Uncharacterized protein</fullName>
    </submittedName>
</protein>
<gene>
    <name evidence="3" type="ORF">B0J11DRAFT_274738</name>
</gene>
<dbReference type="OrthoDB" id="4492972at2759"/>
<evidence type="ECO:0000313" key="3">
    <source>
        <dbReference type="EMBL" id="KAH7128590.1"/>
    </source>
</evidence>
<comment type="caution">
    <text evidence="3">The sequence shown here is derived from an EMBL/GenBank/DDBJ whole genome shotgun (WGS) entry which is preliminary data.</text>
</comment>
<keyword evidence="2" id="KW-0812">Transmembrane</keyword>
<feature type="transmembrane region" description="Helical" evidence="2">
    <location>
        <begin position="15"/>
        <end position="36"/>
    </location>
</feature>
<feature type="region of interest" description="Disordered" evidence="1">
    <location>
        <begin position="210"/>
        <end position="256"/>
    </location>
</feature>
<feature type="compositionally biased region" description="Low complexity" evidence="1">
    <location>
        <begin position="232"/>
        <end position="241"/>
    </location>
</feature>
<dbReference type="EMBL" id="JAGMWT010000005">
    <property type="protein sequence ID" value="KAH7128590.1"/>
    <property type="molecule type" value="Genomic_DNA"/>
</dbReference>
<sequence>MGRFSNPLYLLGPPLLLLISIPLALFAFITTAIAIITLAVRVSIVYFELGIALIHAYLFPPSQKHAPKLPSPDRVSPNRARTRRSSIVSTTSSQDTTVPHSQSRLHNKSGSFVSLIGTSEITRDFEGVGGWRVPADEEEEALWMGINSRLELPAVMPKRKHQRSLTGGSQRFNRSPEAIRMSPMQSRARTPVQTTDVYVGEEYFPLQPAMRPLSSASDLTGKISQDGRRKSASSSSTSSRGSHSRHPSTATKFSGE</sequence>
<feature type="region of interest" description="Disordered" evidence="1">
    <location>
        <begin position="65"/>
        <end position="106"/>
    </location>
</feature>
<dbReference type="Proteomes" id="UP000700596">
    <property type="component" value="Unassembled WGS sequence"/>
</dbReference>
<evidence type="ECO:0000256" key="1">
    <source>
        <dbReference type="SAM" id="MobiDB-lite"/>
    </source>
</evidence>
<feature type="compositionally biased region" description="Low complexity" evidence="1">
    <location>
        <begin position="85"/>
        <end position="97"/>
    </location>
</feature>
<evidence type="ECO:0000256" key="2">
    <source>
        <dbReference type="SAM" id="Phobius"/>
    </source>
</evidence>
<proteinExistence type="predicted"/>
<feature type="transmembrane region" description="Helical" evidence="2">
    <location>
        <begin position="43"/>
        <end position="60"/>
    </location>
</feature>
<dbReference type="AlphaFoldDB" id="A0A9P9DZG4"/>
<keyword evidence="2" id="KW-0472">Membrane</keyword>
<accession>A0A9P9DZG4</accession>
<organism evidence="3 4">
    <name type="scientific">Dendryphion nanum</name>
    <dbReference type="NCBI Taxonomy" id="256645"/>
    <lineage>
        <taxon>Eukaryota</taxon>
        <taxon>Fungi</taxon>
        <taxon>Dikarya</taxon>
        <taxon>Ascomycota</taxon>
        <taxon>Pezizomycotina</taxon>
        <taxon>Dothideomycetes</taxon>
        <taxon>Pleosporomycetidae</taxon>
        <taxon>Pleosporales</taxon>
        <taxon>Torulaceae</taxon>
        <taxon>Dendryphion</taxon>
    </lineage>
</organism>
<keyword evidence="2" id="KW-1133">Transmembrane helix</keyword>
<evidence type="ECO:0000313" key="4">
    <source>
        <dbReference type="Proteomes" id="UP000700596"/>
    </source>
</evidence>
<reference evidence="3" key="1">
    <citation type="journal article" date="2021" name="Nat. Commun.">
        <title>Genetic determinants of endophytism in the Arabidopsis root mycobiome.</title>
        <authorList>
            <person name="Mesny F."/>
            <person name="Miyauchi S."/>
            <person name="Thiergart T."/>
            <person name="Pickel B."/>
            <person name="Atanasova L."/>
            <person name="Karlsson M."/>
            <person name="Huettel B."/>
            <person name="Barry K.W."/>
            <person name="Haridas S."/>
            <person name="Chen C."/>
            <person name="Bauer D."/>
            <person name="Andreopoulos W."/>
            <person name="Pangilinan J."/>
            <person name="LaButti K."/>
            <person name="Riley R."/>
            <person name="Lipzen A."/>
            <person name="Clum A."/>
            <person name="Drula E."/>
            <person name="Henrissat B."/>
            <person name="Kohler A."/>
            <person name="Grigoriev I.V."/>
            <person name="Martin F.M."/>
            <person name="Hacquard S."/>
        </authorList>
    </citation>
    <scope>NUCLEOTIDE SEQUENCE</scope>
    <source>
        <strain evidence="3">MPI-CAGE-CH-0243</strain>
    </source>
</reference>
<name>A0A9P9DZG4_9PLEO</name>